<feature type="transmembrane region" description="Helical" evidence="6">
    <location>
        <begin position="69"/>
        <end position="88"/>
    </location>
</feature>
<organism evidence="7 8">
    <name type="scientific">Methanobrevibacter smithii</name>
    <dbReference type="NCBI Taxonomy" id="2173"/>
    <lineage>
        <taxon>Archaea</taxon>
        <taxon>Methanobacteriati</taxon>
        <taxon>Methanobacteriota</taxon>
        <taxon>Methanomada group</taxon>
        <taxon>Methanobacteria</taxon>
        <taxon>Methanobacteriales</taxon>
        <taxon>Methanobacteriaceae</taxon>
        <taxon>Methanobrevibacter</taxon>
    </lineage>
</organism>
<sequence>MGLKLNFKLDPRTKIIILVLISFMVFNEVPLYISGILVLIPFICLFFSNRIGIALSYILMYIVAKYIQIYLLPTATGIIAILMIMFSYTTTRMLPVLMMGYYTVTTTKVSEFIVSMEKSNIPKEVTIPLSVIFRYIPSVYEEIKSITNAMKMRGFGLNVKSLKNPLKLVEFYMIPILVSAIKTADELSAASLTRGLSNPEPRTHFMEVKLNKIDYTLLTVSLIGLGVYVYYFLGGVFFA</sequence>
<evidence type="ECO:0000256" key="1">
    <source>
        <dbReference type="ARBA" id="ARBA00004141"/>
    </source>
</evidence>
<dbReference type="Pfam" id="PF02361">
    <property type="entry name" value="CbiQ"/>
    <property type="match status" value="1"/>
</dbReference>
<dbReference type="InterPro" id="IPR003339">
    <property type="entry name" value="ABC/ECF_trnsptr_transmembrane"/>
</dbReference>
<dbReference type="EMBL" id="CP017803">
    <property type="protein sequence ID" value="ATZ59977.1"/>
    <property type="molecule type" value="Genomic_DNA"/>
</dbReference>
<comment type="subcellular location">
    <subcellularLocation>
        <location evidence="1">Membrane</location>
        <topology evidence="1">Multi-pass membrane protein</topology>
    </subcellularLocation>
</comment>
<evidence type="ECO:0000313" key="7">
    <source>
        <dbReference type="EMBL" id="ATZ59977.1"/>
    </source>
</evidence>
<dbReference type="PANTHER" id="PTHR34857">
    <property type="entry name" value="SLL0384 PROTEIN"/>
    <property type="match status" value="1"/>
</dbReference>
<dbReference type="RefSeq" id="WP_011954081.1">
    <property type="nucleotide sequence ID" value="NZ_AP025586.1"/>
</dbReference>
<dbReference type="Proteomes" id="UP000232133">
    <property type="component" value="Chromosome"/>
</dbReference>
<dbReference type="InterPro" id="IPR051611">
    <property type="entry name" value="ECF_transporter_component"/>
</dbReference>
<protein>
    <submittedName>
        <fullName evidence="7">Cobalt ABC transporter permease</fullName>
    </submittedName>
</protein>
<accession>A0A2H4U7A1</accession>
<evidence type="ECO:0000313" key="8">
    <source>
        <dbReference type="Proteomes" id="UP000232133"/>
    </source>
</evidence>
<dbReference type="CDD" id="cd16914">
    <property type="entry name" value="EcfT"/>
    <property type="match status" value="1"/>
</dbReference>
<evidence type="ECO:0000256" key="4">
    <source>
        <dbReference type="ARBA" id="ARBA00022989"/>
    </source>
</evidence>
<feature type="transmembrane region" description="Helical" evidence="6">
    <location>
        <begin position="39"/>
        <end position="62"/>
    </location>
</feature>
<dbReference type="PANTHER" id="PTHR34857:SF2">
    <property type="entry name" value="SLL0384 PROTEIN"/>
    <property type="match status" value="1"/>
</dbReference>
<keyword evidence="5 6" id="KW-0472">Membrane</keyword>
<keyword evidence="4 6" id="KW-1133">Transmembrane helix</keyword>
<reference evidence="7 8" key="1">
    <citation type="submission" date="2016-10" db="EMBL/GenBank/DDBJ databases">
        <authorList>
            <person name="Varghese N."/>
        </authorList>
    </citation>
    <scope>NUCLEOTIDE SEQUENCE [LARGE SCALE GENOMIC DNA]</scope>
    <source>
        <strain evidence="7 8">KB11</strain>
    </source>
</reference>
<gene>
    <name evidence="7" type="ORF">BK798_05830</name>
</gene>
<dbReference type="AlphaFoldDB" id="A0A2H4U7A1"/>
<dbReference type="GeneID" id="78817400"/>
<keyword evidence="2" id="KW-1003">Cell membrane</keyword>
<keyword evidence="3 6" id="KW-0812">Transmembrane</keyword>
<proteinExistence type="predicted"/>
<feature type="transmembrane region" description="Helical" evidence="6">
    <location>
        <begin position="215"/>
        <end position="233"/>
    </location>
</feature>
<name>A0A2H4U7A1_METSM</name>
<evidence type="ECO:0000256" key="2">
    <source>
        <dbReference type="ARBA" id="ARBA00022475"/>
    </source>
</evidence>
<evidence type="ECO:0000256" key="5">
    <source>
        <dbReference type="ARBA" id="ARBA00023136"/>
    </source>
</evidence>
<dbReference type="GO" id="GO:0005886">
    <property type="term" value="C:plasma membrane"/>
    <property type="evidence" value="ECO:0007669"/>
    <property type="project" value="UniProtKB-ARBA"/>
</dbReference>
<dbReference type="OMA" id="CYILPEM"/>
<feature type="transmembrane region" description="Helical" evidence="6">
    <location>
        <begin position="15"/>
        <end position="33"/>
    </location>
</feature>
<evidence type="ECO:0000256" key="6">
    <source>
        <dbReference type="SAM" id="Phobius"/>
    </source>
</evidence>
<evidence type="ECO:0000256" key="3">
    <source>
        <dbReference type="ARBA" id="ARBA00022692"/>
    </source>
</evidence>